<dbReference type="AlphaFoldDB" id="A0AAV4DJI6"/>
<sequence>MRDALHPILLINLCSRRHPQSSRGERGLSISYCSLPEMCIMTSPVKAIIFLDIFDHASKEKTDAVHNKPTEGCYYALRLSWMLQHDPLFYGKANSLNISSTT</sequence>
<evidence type="ECO:0000313" key="1">
    <source>
        <dbReference type="EMBL" id="GFO44442.1"/>
    </source>
</evidence>
<evidence type="ECO:0000313" key="2">
    <source>
        <dbReference type="Proteomes" id="UP000735302"/>
    </source>
</evidence>
<proteinExistence type="predicted"/>
<gene>
    <name evidence="1" type="ORF">PoB_007094700</name>
</gene>
<reference evidence="1 2" key="1">
    <citation type="journal article" date="2021" name="Elife">
        <title>Chloroplast acquisition without the gene transfer in kleptoplastic sea slugs, Plakobranchus ocellatus.</title>
        <authorList>
            <person name="Maeda T."/>
            <person name="Takahashi S."/>
            <person name="Yoshida T."/>
            <person name="Shimamura S."/>
            <person name="Takaki Y."/>
            <person name="Nagai Y."/>
            <person name="Toyoda A."/>
            <person name="Suzuki Y."/>
            <person name="Arimoto A."/>
            <person name="Ishii H."/>
            <person name="Satoh N."/>
            <person name="Nishiyama T."/>
            <person name="Hasebe M."/>
            <person name="Maruyama T."/>
            <person name="Minagawa J."/>
            <person name="Obokata J."/>
            <person name="Shigenobu S."/>
        </authorList>
    </citation>
    <scope>NUCLEOTIDE SEQUENCE [LARGE SCALE GENOMIC DNA]</scope>
</reference>
<dbReference type="Proteomes" id="UP000735302">
    <property type="component" value="Unassembled WGS sequence"/>
</dbReference>
<keyword evidence="2" id="KW-1185">Reference proteome</keyword>
<organism evidence="1 2">
    <name type="scientific">Plakobranchus ocellatus</name>
    <dbReference type="NCBI Taxonomy" id="259542"/>
    <lineage>
        <taxon>Eukaryota</taxon>
        <taxon>Metazoa</taxon>
        <taxon>Spiralia</taxon>
        <taxon>Lophotrochozoa</taxon>
        <taxon>Mollusca</taxon>
        <taxon>Gastropoda</taxon>
        <taxon>Heterobranchia</taxon>
        <taxon>Euthyneura</taxon>
        <taxon>Panpulmonata</taxon>
        <taxon>Sacoglossa</taxon>
        <taxon>Placobranchoidea</taxon>
        <taxon>Plakobranchidae</taxon>
        <taxon>Plakobranchus</taxon>
    </lineage>
</organism>
<comment type="caution">
    <text evidence="1">The sequence shown here is derived from an EMBL/GenBank/DDBJ whole genome shotgun (WGS) entry which is preliminary data.</text>
</comment>
<protein>
    <submittedName>
        <fullName evidence="1">Lipoma hmgic fusion partner-like 3 protein</fullName>
    </submittedName>
</protein>
<dbReference type="EMBL" id="BLXT01007956">
    <property type="protein sequence ID" value="GFO44442.1"/>
    <property type="molecule type" value="Genomic_DNA"/>
</dbReference>
<accession>A0AAV4DJI6</accession>
<name>A0AAV4DJI6_9GAST</name>